<keyword evidence="2" id="KW-0812">Transmembrane</keyword>
<gene>
    <name evidence="3" type="ORF">MET9862_03475</name>
</gene>
<feature type="region of interest" description="Disordered" evidence="1">
    <location>
        <begin position="60"/>
        <end position="83"/>
    </location>
</feature>
<accession>A0A509EFD0</accession>
<organism evidence="3 4">
    <name type="scientific">Methylobacterium symbioticum</name>
    <dbReference type="NCBI Taxonomy" id="2584084"/>
    <lineage>
        <taxon>Bacteria</taxon>
        <taxon>Pseudomonadati</taxon>
        <taxon>Pseudomonadota</taxon>
        <taxon>Alphaproteobacteria</taxon>
        <taxon>Hyphomicrobiales</taxon>
        <taxon>Methylobacteriaceae</taxon>
        <taxon>Methylobacterium</taxon>
    </lineage>
</organism>
<protein>
    <recommendedName>
        <fullName evidence="5">Glycine zipper domain-containing protein</fullName>
    </recommendedName>
</protein>
<evidence type="ECO:0000313" key="4">
    <source>
        <dbReference type="Proteomes" id="UP000410984"/>
    </source>
</evidence>
<evidence type="ECO:0008006" key="5">
    <source>
        <dbReference type="Google" id="ProtNLM"/>
    </source>
</evidence>
<dbReference type="AlphaFoldDB" id="A0A509EFD0"/>
<reference evidence="3 4" key="1">
    <citation type="submission" date="2019-06" db="EMBL/GenBank/DDBJ databases">
        <authorList>
            <person name="Rodrigo-Torres L."/>
            <person name="Arahal R. D."/>
            <person name="Lucena T."/>
        </authorList>
    </citation>
    <scope>NUCLEOTIDE SEQUENCE [LARGE SCALE GENOMIC DNA]</scope>
    <source>
        <strain evidence="3 4">SB0023/3</strain>
    </source>
</reference>
<dbReference type="OrthoDB" id="8005663at2"/>
<evidence type="ECO:0000313" key="3">
    <source>
        <dbReference type="EMBL" id="VUD72870.1"/>
    </source>
</evidence>
<proteinExistence type="predicted"/>
<dbReference type="Proteomes" id="UP000410984">
    <property type="component" value="Unassembled WGS sequence"/>
</dbReference>
<keyword evidence="4" id="KW-1185">Reference proteome</keyword>
<feature type="transmembrane region" description="Helical" evidence="2">
    <location>
        <begin position="31"/>
        <end position="52"/>
    </location>
</feature>
<dbReference type="EMBL" id="CABFPH010000052">
    <property type="protein sequence ID" value="VUD72870.1"/>
    <property type="molecule type" value="Genomic_DNA"/>
</dbReference>
<evidence type="ECO:0000256" key="2">
    <source>
        <dbReference type="SAM" id="Phobius"/>
    </source>
</evidence>
<evidence type="ECO:0000256" key="1">
    <source>
        <dbReference type="SAM" id="MobiDB-lite"/>
    </source>
</evidence>
<keyword evidence="2" id="KW-1133">Transmembrane helix</keyword>
<sequence length="139" mass="14027">MLLAAACLPVPVGSAIDDAVAKCATATIGGAVIGTLIGGAVGGVGCAVLTALDRQDRERIRSAQSAAATTNQPRYRSCQGADGKKREITIRPQNVAPQVAEGGRIYRAVDTAASIAGTGSADLPTALVRRIATGDWDPA</sequence>
<keyword evidence="2" id="KW-0472">Membrane</keyword>
<name>A0A509EFD0_9HYPH</name>
<feature type="compositionally biased region" description="Polar residues" evidence="1">
    <location>
        <begin position="62"/>
        <end position="74"/>
    </location>
</feature>
<dbReference type="RefSeq" id="WP_142584157.1">
    <property type="nucleotide sequence ID" value="NZ_CABFPH010000052.1"/>
</dbReference>